<proteinExistence type="predicted"/>
<accession>A0A5B7IMK8</accession>
<dbReference type="EMBL" id="VSRR010060928">
    <property type="protein sequence ID" value="MPC82856.1"/>
    <property type="molecule type" value="Genomic_DNA"/>
</dbReference>
<name>A0A5B7IMK8_PORTR</name>
<evidence type="ECO:0000313" key="1">
    <source>
        <dbReference type="EMBL" id="MPC82856.1"/>
    </source>
</evidence>
<reference evidence="1 2" key="1">
    <citation type="submission" date="2019-05" db="EMBL/GenBank/DDBJ databases">
        <title>Another draft genome of Portunus trituberculatus and its Hox gene families provides insights of decapod evolution.</title>
        <authorList>
            <person name="Jeong J.-H."/>
            <person name="Song I."/>
            <person name="Kim S."/>
            <person name="Choi T."/>
            <person name="Kim D."/>
            <person name="Ryu S."/>
            <person name="Kim W."/>
        </authorList>
    </citation>
    <scope>NUCLEOTIDE SEQUENCE [LARGE SCALE GENOMIC DNA]</scope>
    <source>
        <tissue evidence="1">Muscle</tissue>
    </source>
</reference>
<organism evidence="1 2">
    <name type="scientific">Portunus trituberculatus</name>
    <name type="common">Swimming crab</name>
    <name type="synonym">Neptunus trituberculatus</name>
    <dbReference type="NCBI Taxonomy" id="210409"/>
    <lineage>
        <taxon>Eukaryota</taxon>
        <taxon>Metazoa</taxon>
        <taxon>Ecdysozoa</taxon>
        <taxon>Arthropoda</taxon>
        <taxon>Crustacea</taxon>
        <taxon>Multicrustacea</taxon>
        <taxon>Malacostraca</taxon>
        <taxon>Eumalacostraca</taxon>
        <taxon>Eucarida</taxon>
        <taxon>Decapoda</taxon>
        <taxon>Pleocyemata</taxon>
        <taxon>Brachyura</taxon>
        <taxon>Eubrachyura</taxon>
        <taxon>Portunoidea</taxon>
        <taxon>Portunidae</taxon>
        <taxon>Portuninae</taxon>
        <taxon>Portunus</taxon>
    </lineage>
</organism>
<evidence type="ECO:0000313" key="2">
    <source>
        <dbReference type="Proteomes" id="UP000324222"/>
    </source>
</evidence>
<sequence length="95" mass="10498">MTGRPKPCEACTDQGGQTHCHVLCELEEKWRLFFLHPSCWKTGRARRDDCIVPWCLMVGGGREGRAGMEHVRLGRGGRALTDARRSATQSSAGEA</sequence>
<protein>
    <submittedName>
        <fullName evidence="1">Uncharacterized protein</fullName>
    </submittedName>
</protein>
<dbReference type="AlphaFoldDB" id="A0A5B7IMK8"/>
<dbReference type="Proteomes" id="UP000324222">
    <property type="component" value="Unassembled WGS sequence"/>
</dbReference>
<keyword evidence="2" id="KW-1185">Reference proteome</keyword>
<gene>
    <name evidence="1" type="ORF">E2C01_077542</name>
</gene>
<comment type="caution">
    <text evidence="1">The sequence shown here is derived from an EMBL/GenBank/DDBJ whole genome shotgun (WGS) entry which is preliminary data.</text>
</comment>